<evidence type="ECO:0000259" key="6">
    <source>
        <dbReference type="PROSITE" id="PS50950"/>
    </source>
</evidence>
<organism evidence="7 8">
    <name type="scientific">Pristionchus mayeri</name>
    <dbReference type="NCBI Taxonomy" id="1317129"/>
    <lineage>
        <taxon>Eukaryota</taxon>
        <taxon>Metazoa</taxon>
        <taxon>Ecdysozoa</taxon>
        <taxon>Nematoda</taxon>
        <taxon>Chromadorea</taxon>
        <taxon>Rhabditida</taxon>
        <taxon>Rhabditina</taxon>
        <taxon>Diplogasteromorpha</taxon>
        <taxon>Diplogasteroidea</taxon>
        <taxon>Neodiplogasteridae</taxon>
        <taxon>Pristionchus</taxon>
    </lineage>
</organism>
<dbReference type="EMBL" id="BTRK01000002">
    <property type="protein sequence ID" value="GMR38097.1"/>
    <property type="molecule type" value="Genomic_DNA"/>
</dbReference>
<protein>
    <recommendedName>
        <fullName evidence="6">THAP-type domain-containing protein</fullName>
    </recommendedName>
</protein>
<sequence>NEIKEEPVNMKEELIEDFVEVKKEEPIFNIFCPSTGTSRPFEQSDPIIIDLPATEKVHFSICLNCTKFESDMRYFTVNPKKRELWVNAVRSTPEGRGALMAQLNAINRSYLCSSHFSPSDFVHYISGTRLASDAIPFYVVS</sequence>
<accession>A0AAN4ZHI1</accession>
<dbReference type="InterPro" id="IPR006612">
    <property type="entry name" value="THAP_Znf"/>
</dbReference>
<dbReference type="Pfam" id="PF05485">
    <property type="entry name" value="THAP"/>
    <property type="match status" value="1"/>
</dbReference>
<keyword evidence="4 5" id="KW-0238">DNA-binding</keyword>
<gene>
    <name evidence="7" type="ORF">PMAYCL1PPCAC_08292</name>
</gene>
<comment type="caution">
    <text evidence="7">The sequence shown here is derived from an EMBL/GenBank/DDBJ whole genome shotgun (WGS) entry which is preliminary data.</text>
</comment>
<proteinExistence type="predicted"/>
<evidence type="ECO:0000256" key="2">
    <source>
        <dbReference type="ARBA" id="ARBA00022771"/>
    </source>
</evidence>
<keyword evidence="8" id="KW-1185">Reference proteome</keyword>
<keyword evidence="1" id="KW-0479">Metal-binding</keyword>
<dbReference type="SUPFAM" id="SSF57716">
    <property type="entry name" value="Glucocorticoid receptor-like (DNA-binding domain)"/>
    <property type="match status" value="1"/>
</dbReference>
<dbReference type="GO" id="GO:0003677">
    <property type="term" value="F:DNA binding"/>
    <property type="evidence" value="ECO:0007669"/>
    <property type="project" value="UniProtKB-UniRule"/>
</dbReference>
<evidence type="ECO:0000313" key="8">
    <source>
        <dbReference type="Proteomes" id="UP001328107"/>
    </source>
</evidence>
<evidence type="ECO:0000256" key="5">
    <source>
        <dbReference type="PROSITE-ProRule" id="PRU00309"/>
    </source>
</evidence>
<keyword evidence="2 5" id="KW-0863">Zinc-finger</keyword>
<dbReference type="AlphaFoldDB" id="A0AAN4ZHI1"/>
<evidence type="ECO:0000256" key="3">
    <source>
        <dbReference type="ARBA" id="ARBA00022833"/>
    </source>
</evidence>
<keyword evidence="3" id="KW-0862">Zinc</keyword>
<name>A0AAN4ZHI1_9BILA</name>
<reference evidence="8" key="1">
    <citation type="submission" date="2022-10" db="EMBL/GenBank/DDBJ databases">
        <title>Genome assembly of Pristionchus species.</title>
        <authorList>
            <person name="Yoshida K."/>
            <person name="Sommer R.J."/>
        </authorList>
    </citation>
    <scope>NUCLEOTIDE SEQUENCE [LARGE SCALE GENOMIC DNA]</scope>
    <source>
        <strain evidence="8">RS5460</strain>
    </source>
</reference>
<dbReference type="Proteomes" id="UP001328107">
    <property type="component" value="Unassembled WGS sequence"/>
</dbReference>
<evidence type="ECO:0000313" key="7">
    <source>
        <dbReference type="EMBL" id="GMR38097.1"/>
    </source>
</evidence>
<evidence type="ECO:0000256" key="4">
    <source>
        <dbReference type="ARBA" id="ARBA00023125"/>
    </source>
</evidence>
<feature type="non-terminal residue" evidence="7">
    <location>
        <position position="1"/>
    </location>
</feature>
<dbReference type="GO" id="GO:0008270">
    <property type="term" value="F:zinc ion binding"/>
    <property type="evidence" value="ECO:0007669"/>
    <property type="project" value="UniProtKB-KW"/>
</dbReference>
<evidence type="ECO:0000256" key="1">
    <source>
        <dbReference type="ARBA" id="ARBA00022723"/>
    </source>
</evidence>
<dbReference type="PROSITE" id="PS50950">
    <property type="entry name" value="ZF_THAP"/>
    <property type="match status" value="1"/>
</dbReference>
<feature type="domain" description="THAP-type" evidence="6">
    <location>
        <begin position="51"/>
        <end position="139"/>
    </location>
</feature>
<feature type="non-terminal residue" evidence="7">
    <location>
        <position position="141"/>
    </location>
</feature>